<dbReference type="RefSeq" id="XP_022647989.1">
    <property type="nucleotide sequence ID" value="XM_022792254.1"/>
</dbReference>
<evidence type="ECO:0000256" key="1">
    <source>
        <dbReference type="SAM" id="SignalP"/>
    </source>
</evidence>
<protein>
    <submittedName>
        <fullName evidence="2">Uncharacterized protein</fullName>
    </submittedName>
</protein>
<dbReference type="EnsemblMetazoa" id="XM_022792245">
    <property type="protein sequence ID" value="XP_022647980"/>
    <property type="gene ID" value="LOC111244798"/>
</dbReference>
<evidence type="ECO:0000313" key="2">
    <source>
        <dbReference type="EnsemblMetazoa" id="XP_022647989"/>
    </source>
</evidence>
<evidence type="ECO:0000313" key="3">
    <source>
        <dbReference type="Proteomes" id="UP000594260"/>
    </source>
</evidence>
<dbReference type="EnsemblMetazoa" id="XM_022792254">
    <property type="protein sequence ID" value="XP_022647989"/>
    <property type="gene ID" value="LOC111244798"/>
</dbReference>
<dbReference type="RefSeq" id="XP_022647971.1">
    <property type="nucleotide sequence ID" value="XM_022792236.1"/>
</dbReference>
<feature type="signal peptide" evidence="1">
    <location>
        <begin position="1"/>
        <end position="23"/>
    </location>
</feature>
<reference evidence="2" key="1">
    <citation type="submission" date="2021-01" db="UniProtKB">
        <authorList>
            <consortium name="EnsemblMetazoa"/>
        </authorList>
    </citation>
    <scope>IDENTIFICATION</scope>
</reference>
<keyword evidence="1" id="KW-0732">Signal</keyword>
<dbReference type="EnsemblMetazoa" id="XM_022792226">
    <property type="protein sequence ID" value="XP_022647961"/>
    <property type="gene ID" value="LOC111244798"/>
</dbReference>
<dbReference type="InParanoid" id="A0A7M7JCK2"/>
<dbReference type="Proteomes" id="UP000594260">
    <property type="component" value="Unplaced"/>
</dbReference>
<dbReference type="AlphaFoldDB" id="A0A7M7JCK2"/>
<dbReference type="RefSeq" id="XP_022647980.1">
    <property type="nucleotide sequence ID" value="XM_022792245.1"/>
</dbReference>
<dbReference type="KEGG" id="vde:111244798"/>
<organism evidence="2 3">
    <name type="scientific">Varroa destructor</name>
    <name type="common">Honeybee mite</name>
    <dbReference type="NCBI Taxonomy" id="109461"/>
    <lineage>
        <taxon>Eukaryota</taxon>
        <taxon>Metazoa</taxon>
        <taxon>Ecdysozoa</taxon>
        <taxon>Arthropoda</taxon>
        <taxon>Chelicerata</taxon>
        <taxon>Arachnida</taxon>
        <taxon>Acari</taxon>
        <taxon>Parasitiformes</taxon>
        <taxon>Mesostigmata</taxon>
        <taxon>Gamasina</taxon>
        <taxon>Dermanyssoidea</taxon>
        <taxon>Varroidae</taxon>
        <taxon>Varroa</taxon>
    </lineage>
</organism>
<accession>A0A7M7JCK2</accession>
<proteinExistence type="predicted"/>
<dbReference type="RefSeq" id="XP_022647961.1">
    <property type="nucleotide sequence ID" value="XM_022792226.1"/>
</dbReference>
<feature type="chain" id="PRO_5036207218" evidence="1">
    <location>
        <begin position="24"/>
        <end position="201"/>
    </location>
</feature>
<dbReference type="GeneID" id="111244798"/>
<keyword evidence="3" id="KW-1185">Reference proteome</keyword>
<sequence length="201" mass="20185">MQVLKSGAFMLLLAMGTNQYVEATGKIIKKKLATGGLVAGAAGATGFAGGFLTGAAVASHLHKTHGGFGGYSGRGEDLQKDYGQVHIHSHHHHHDHLPVPFKPIHEGIGLAGHGYEGLKHDVGYQGGYDGSFGGGYGSGYASGYNKGLGLIGGHGYGGNLGYGGGYGKDLEGSGFDVIGVKSALGGGTNGGYRGAPAGAFN</sequence>
<dbReference type="EnsemblMetazoa" id="XM_022792236">
    <property type="protein sequence ID" value="XP_022647971"/>
    <property type="gene ID" value="LOC111244798"/>
</dbReference>
<name>A0A7M7JCK2_VARDE</name>